<keyword evidence="3" id="KW-1185">Reference proteome</keyword>
<dbReference type="EMBL" id="CP045891">
    <property type="protein sequence ID" value="QQP57608.1"/>
    <property type="molecule type" value="Genomic_DNA"/>
</dbReference>
<dbReference type="AlphaFoldDB" id="A0A7T8KKW7"/>
<feature type="region of interest" description="Disordered" evidence="1">
    <location>
        <begin position="34"/>
        <end position="58"/>
    </location>
</feature>
<evidence type="ECO:0000313" key="3">
    <source>
        <dbReference type="Proteomes" id="UP000595437"/>
    </source>
</evidence>
<protein>
    <submittedName>
        <fullName evidence="2">Uncharacterized protein</fullName>
    </submittedName>
</protein>
<dbReference type="Proteomes" id="UP000595437">
    <property type="component" value="Chromosome 2"/>
</dbReference>
<organism evidence="2 3">
    <name type="scientific">Caligus rogercresseyi</name>
    <name type="common">Sea louse</name>
    <dbReference type="NCBI Taxonomy" id="217165"/>
    <lineage>
        <taxon>Eukaryota</taxon>
        <taxon>Metazoa</taxon>
        <taxon>Ecdysozoa</taxon>
        <taxon>Arthropoda</taxon>
        <taxon>Crustacea</taxon>
        <taxon>Multicrustacea</taxon>
        <taxon>Hexanauplia</taxon>
        <taxon>Copepoda</taxon>
        <taxon>Siphonostomatoida</taxon>
        <taxon>Caligidae</taxon>
        <taxon>Caligus</taxon>
    </lineage>
</organism>
<evidence type="ECO:0000313" key="2">
    <source>
        <dbReference type="EMBL" id="QQP57608.1"/>
    </source>
</evidence>
<proteinExistence type="predicted"/>
<sequence>MDEISETNGLLLFRQRLIIPRPLRREVLRRLHASHQGLSGRSAARGRPSTGPASPLTFATQLKPVKHVNYISLVKQKNP</sequence>
<reference evidence="3" key="1">
    <citation type="submission" date="2021-01" db="EMBL/GenBank/DDBJ databases">
        <title>Caligus Genome Assembly.</title>
        <authorList>
            <person name="Gallardo-Escarate C."/>
        </authorList>
    </citation>
    <scope>NUCLEOTIDE SEQUENCE [LARGE SCALE GENOMIC DNA]</scope>
</reference>
<accession>A0A7T8KKW7</accession>
<gene>
    <name evidence="2" type="ORF">FKW44_002648</name>
</gene>
<evidence type="ECO:0000256" key="1">
    <source>
        <dbReference type="SAM" id="MobiDB-lite"/>
    </source>
</evidence>
<name>A0A7T8KKW7_CALRO</name>